<dbReference type="RefSeq" id="WP_190858921.1">
    <property type="nucleotide sequence ID" value="NZ_JACXIY010000006.1"/>
</dbReference>
<evidence type="ECO:0000313" key="2">
    <source>
        <dbReference type="EMBL" id="MBD2867963.1"/>
    </source>
</evidence>
<organism evidence="2 3">
    <name type="scientific">Paenibacillus arenilitoris</name>
    <dbReference type="NCBI Taxonomy" id="2772299"/>
    <lineage>
        <taxon>Bacteria</taxon>
        <taxon>Bacillati</taxon>
        <taxon>Bacillota</taxon>
        <taxon>Bacilli</taxon>
        <taxon>Bacillales</taxon>
        <taxon>Paenibacillaceae</taxon>
        <taxon>Paenibacillus</taxon>
    </lineage>
</organism>
<protein>
    <submittedName>
        <fullName evidence="2">Glycosyltransferase</fullName>
    </submittedName>
</protein>
<comment type="caution">
    <text evidence="2">The sequence shown here is derived from an EMBL/GenBank/DDBJ whole genome shotgun (WGS) entry which is preliminary data.</text>
</comment>
<feature type="domain" description="Glycosyl transferase family 1" evidence="1">
    <location>
        <begin position="196"/>
        <end position="365"/>
    </location>
</feature>
<proteinExistence type="predicted"/>
<gene>
    <name evidence="2" type="ORF">IDH41_05175</name>
</gene>
<dbReference type="PANTHER" id="PTHR12526:SF572">
    <property type="entry name" value="BLL5144 PROTEIN"/>
    <property type="match status" value="1"/>
</dbReference>
<reference evidence="2" key="1">
    <citation type="submission" date="2020-09" db="EMBL/GenBank/DDBJ databases">
        <title>A novel bacterium of genus Paenibacillus, isolated from South China Sea.</title>
        <authorList>
            <person name="Huang H."/>
            <person name="Mo K."/>
            <person name="Hu Y."/>
        </authorList>
    </citation>
    <scope>NUCLEOTIDE SEQUENCE</scope>
    <source>
        <strain evidence="2">IB182493</strain>
    </source>
</reference>
<evidence type="ECO:0000259" key="1">
    <source>
        <dbReference type="Pfam" id="PF00534"/>
    </source>
</evidence>
<dbReference type="EMBL" id="JACXIY010000006">
    <property type="protein sequence ID" value="MBD2867963.1"/>
    <property type="molecule type" value="Genomic_DNA"/>
</dbReference>
<dbReference type="Proteomes" id="UP000632125">
    <property type="component" value="Unassembled WGS sequence"/>
</dbReference>
<dbReference type="AlphaFoldDB" id="A0A927H4X8"/>
<name>A0A927H4X8_9BACL</name>
<dbReference type="Pfam" id="PF00534">
    <property type="entry name" value="Glycos_transf_1"/>
    <property type="match status" value="1"/>
</dbReference>
<dbReference type="GO" id="GO:0016757">
    <property type="term" value="F:glycosyltransferase activity"/>
    <property type="evidence" value="ECO:0007669"/>
    <property type="project" value="InterPro"/>
</dbReference>
<dbReference type="Gene3D" id="3.40.50.2000">
    <property type="entry name" value="Glycogen Phosphorylase B"/>
    <property type="match status" value="2"/>
</dbReference>
<dbReference type="SUPFAM" id="SSF53756">
    <property type="entry name" value="UDP-Glycosyltransferase/glycogen phosphorylase"/>
    <property type="match status" value="1"/>
</dbReference>
<dbReference type="PANTHER" id="PTHR12526">
    <property type="entry name" value="GLYCOSYLTRANSFERASE"/>
    <property type="match status" value="1"/>
</dbReference>
<sequence length="390" mass="44277">MKVAMIVSDNPQCGITTHANYVTSEFGENCEVDIIKTKLSVIRSRGILEQSKYYKTIALELNTRYDIVHIQHEYGLWGRKIFYYHFNLYNFLKNLTLPVVISLHSIVPDLISPDYVLHEKSGGLIRRNPLFKYSKYWAYIKMLNYISNRVNRFIIHSDDSYTIYKSSNGNGNIKILPLGIPGVRKISLADKLEAKARKGFLGKKLLVLFGFVSSYKGHETAIHALSNLPPEYILIIAGGSHPLNPDSNEYMKRLLRLAHRYNIRDRVIITGFLSEEEIDEWQIAADLVLAPYLEVGLSASAAISRAFAMSNAVVASDISAFLGIAEQTKAIKIFPSTEALLLVDSILEIEKNKVLLNRMREASYEYAEKNSMYTIANEHIKLYNTILSEN</sequence>
<accession>A0A927H4X8</accession>
<evidence type="ECO:0000313" key="3">
    <source>
        <dbReference type="Proteomes" id="UP000632125"/>
    </source>
</evidence>
<keyword evidence="3" id="KW-1185">Reference proteome</keyword>
<dbReference type="InterPro" id="IPR001296">
    <property type="entry name" value="Glyco_trans_1"/>
</dbReference>